<feature type="domain" description="AAA+ ATPase" evidence="4">
    <location>
        <begin position="65"/>
        <end position="286"/>
    </location>
</feature>
<dbReference type="GeneID" id="78084295"/>
<evidence type="ECO:0000313" key="5">
    <source>
        <dbReference type="EMBL" id="EFV42931.1"/>
    </source>
</evidence>
<dbReference type="STRING" id="563192.HMPREF0179_03248"/>
<dbReference type="EMBL" id="ADCP02000001">
    <property type="protein sequence ID" value="EFV42931.1"/>
    <property type="molecule type" value="Genomic_DNA"/>
</dbReference>
<dbReference type="InterPro" id="IPR003593">
    <property type="entry name" value="AAA+_ATPase"/>
</dbReference>
<name>E5YAM7_BILW3</name>
<organism evidence="5 6">
    <name type="scientific">Bilophila wadsworthia (strain 3_1_6)</name>
    <dbReference type="NCBI Taxonomy" id="563192"/>
    <lineage>
        <taxon>Bacteria</taxon>
        <taxon>Pseudomonadati</taxon>
        <taxon>Thermodesulfobacteriota</taxon>
        <taxon>Desulfovibrionia</taxon>
        <taxon>Desulfovibrionales</taxon>
        <taxon>Desulfovibrionaceae</taxon>
        <taxon>Bilophila</taxon>
    </lineage>
</organism>
<sequence length="329" mass="36455">MESQNIMELEALTPTEMDAGLVFSGVPTGNTIWGFQNPCLYTPAIDPHYSFHESARDAAVWFMNKLDPLYLYGPTGSGKTSLIKQLAARLNYPIFEVTGHGRLEFADLCGHISLHEGSMRYEYGPLSLAMRYGGLFLINEVDLLSPEVAVGLNGVLEGAPLCLPENGGEVVHPHEMFRIACTGNTNGGGDDTGLYQGTGRMNLAWLDRFMLCEVNYPDAVVEKALLVKLHPALPEHIVVKMVDFANEIRKQFIGASDSCTDTIEVTLSTRTLLRWADLTLRFQPLAHQGIQPLSYALDRALGFRASRPTRAMLHELLQRMFPMDCHLGE</sequence>
<gene>
    <name evidence="5" type="ORF">HMPREF0179_03248</name>
</gene>
<dbReference type="InterPro" id="IPR050764">
    <property type="entry name" value="CbbQ/NirQ/NorQ/GpvN"/>
</dbReference>
<dbReference type="SMART" id="SM00382">
    <property type="entry name" value="AAA"/>
    <property type="match status" value="1"/>
</dbReference>
<dbReference type="AlphaFoldDB" id="E5YAM7"/>
<dbReference type="Pfam" id="PF07728">
    <property type="entry name" value="AAA_5"/>
    <property type="match status" value="1"/>
</dbReference>
<keyword evidence="3" id="KW-0067">ATP-binding</keyword>
<dbReference type="OrthoDB" id="5429767at2"/>
<dbReference type="PANTHER" id="PTHR42759:SF1">
    <property type="entry name" value="MAGNESIUM-CHELATASE SUBUNIT CHLD"/>
    <property type="match status" value="1"/>
</dbReference>
<dbReference type="RefSeq" id="WP_005029852.1">
    <property type="nucleotide sequence ID" value="NZ_KE150238.1"/>
</dbReference>
<dbReference type="GO" id="GO:0016887">
    <property type="term" value="F:ATP hydrolysis activity"/>
    <property type="evidence" value="ECO:0007669"/>
    <property type="project" value="InterPro"/>
</dbReference>
<dbReference type="Pfam" id="PF08406">
    <property type="entry name" value="CbbQ_C"/>
    <property type="match status" value="1"/>
</dbReference>
<evidence type="ECO:0000256" key="2">
    <source>
        <dbReference type="ARBA" id="ARBA00022741"/>
    </source>
</evidence>
<keyword evidence="2" id="KW-0547">Nucleotide-binding</keyword>
<dbReference type="Gene3D" id="3.40.50.300">
    <property type="entry name" value="P-loop containing nucleotide triphosphate hydrolases"/>
    <property type="match status" value="1"/>
</dbReference>
<comment type="caution">
    <text evidence="5">The sequence shown here is derived from an EMBL/GenBank/DDBJ whole genome shotgun (WGS) entry which is preliminary data.</text>
</comment>
<comment type="similarity">
    <text evidence="1">Belongs to the CbbQ/NirQ/NorQ/GpvN family.</text>
</comment>
<dbReference type="InterPro" id="IPR027417">
    <property type="entry name" value="P-loop_NTPase"/>
</dbReference>
<dbReference type="eggNOG" id="COG0714">
    <property type="taxonomic scope" value="Bacteria"/>
</dbReference>
<dbReference type="GO" id="GO:0005524">
    <property type="term" value="F:ATP binding"/>
    <property type="evidence" value="ECO:0007669"/>
    <property type="project" value="UniProtKB-KW"/>
</dbReference>
<evidence type="ECO:0000256" key="1">
    <source>
        <dbReference type="ARBA" id="ARBA00009417"/>
    </source>
</evidence>
<evidence type="ECO:0000256" key="3">
    <source>
        <dbReference type="ARBA" id="ARBA00022840"/>
    </source>
</evidence>
<accession>E5YAM7</accession>
<protein>
    <submittedName>
        <fullName evidence="5">Cobaltochelatase CobS</fullName>
    </submittedName>
</protein>
<dbReference type="InterPro" id="IPR013615">
    <property type="entry name" value="CbbQ_C"/>
</dbReference>
<dbReference type="PANTHER" id="PTHR42759">
    <property type="entry name" value="MOXR FAMILY PROTEIN"/>
    <property type="match status" value="1"/>
</dbReference>
<reference evidence="5 6" key="2">
    <citation type="submission" date="2013-04" db="EMBL/GenBank/DDBJ databases">
        <title>The Genome Sequence of Bilophila wadsworthia 3_1_6.</title>
        <authorList>
            <consortium name="The Broad Institute Genomics Platform"/>
            <person name="Earl A."/>
            <person name="Ward D."/>
            <person name="Feldgarden M."/>
            <person name="Gevers D."/>
            <person name="Sibley C."/>
            <person name="Strauss J."/>
            <person name="Allen-Vercoe E."/>
            <person name="Walker B."/>
            <person name="Young S."/>
            <person name="Zeng Q."/>
            <person name="Gargeya S."/>
            <person name="Fitzgerald M."/>
            <person name="Haas B."/>
            <person name="Abouelleil A."/>
            <person name="Allen A.W."/>
            <person name="Alvarado L."/>
            <person name="Arachchi H.M."/>
            <person name="Berlin A.M."/>
            <person name="Chapman S.B."/>
            <person name="Gainer-Dewar J."/>
            <person name="Goldberg J."/>
            <person name="Griggs A."/>
            <person name="Gujja S."/>
            <person name="Hansen M."/>
            <person name="Howarth C."/>
            <person name="Imamovic A."/>
            <person name="Ireland A."/>
            <person name="Larimer J."/>
            <person name="McCowan C."/>
            <person name="Murphy C."/>
            <person name="Pearson M."/>
            <person name="Poon T.W."/>
            <person name="Priest M."/>
            <person name="Roberts A."/>
            <person name="Saif S."/>
            <person name="Shea T."/>
            <person name="Sisk P."/>
            <person name="Sykes S."/>
            <person name="Wortman J."/>
            <person name="Nusbaum C."/>
            <person name="Birren B."/>
        </authorList>
    </citation>
    <scope>NUCLEOTIDE SEQUENCE [LARGE SCALE GENOMIC DNA]</scope>
    <source>
        <strain evidence="5 6">3_1_6</strain>
    </source>
</reference>
<dbReference type="CDD" id="cd00009">
    <property type="entry name" value="AAA"/>
    <property type="match status" value="1"/>
</dbReference>
<proteinExistence type="inferred from homology"/>
<dbReference type="Proteomes" id="UP000006034">
    <property type="component" value="Unassembled WGS sequence"/>
</dbReference>
<dbReference type="SUPFAM" id="SSF52540">
    <property type="entry name" value="P-loop containing nucleoside triphosphate hydrolases"/>
    <property type="match status" value="1"/>
</dbReference>
<keyword evidence="6" id="KW-1185">Reference proteome</keyword>
<evidence type="ECO:0000313" key="6">
    <source>
        <dbReference type="Proteomes" id="UP000006034"/>
    </source>
</evidence>
<dbReference type="HOGENOM" id="CLU_051316_0_0_7"/>
<dbReference type="InterPro" id="IPR011704">
    <property type="entry name" value="ATPase_dyneun-rel_AAA"/>
</dbReference>
<evidence type="ECO:0000259" key="4">
    <source>
        <dbReference type="SMART" id="SM00382"/>
    </source>
</evidence>
<reference evidence="5 6" key="1">
    <citation type="submission" date="2010-10" db="EMBL/GenBank/DDBJ databases">
        <authorList>
            <consortium name="The Broad Institute Genome Sequencing Platform"/>
            <person name="Ward D."/>
            <person name="Earl A."/>
            <person name="Feldgarden M."/>
            <person name="Young S.K."/>
            <person name="Gargeya S."/>
            <person name="Zeng Q."/>
            <person name="Alvarado L."/>
            <person name="Berlin A."/>
            <person name="Bochicchio J."/>
            <person name="Chapman S.B."/>
            <person name="Chen Z."/>
            <person name="Freedman E."/>
            <person name="Gellesch M."/>
            <person name="Goldberg J."/>
            <person name="Griggs A."/>
            <person name="Gujja S."/>
            <person name="Heilman E."/>
            <person name="Heiman D."/>
            <person name="Howarth C."/>
            <person name="Mehta T."/>
            <person name="Neiman D."/>
            <person name="Pearson M."/>
            <person name="Roberts A."/>
            <person name="Saif S."/>
            <person name="Shea T."/>
            <person name="Shenoy N."/>
            <person name="Sisk P."/>
            <person name="Stolte C."/>
            <person name="Sykes S."/>
            <person name="White J."/>
            <person name="Yandava C."/>
            <person name="Allen-Vercoe E."/>
            <person name="Sibley C."/>
            <person name="Ambrose C.E."/>
            <person name="Strauss J."/>
            <person name="Daigneault M."/>
            <person name="Haas B."/>
            <person name="Nusbaum C."/>
            <person name="Birren B."/>
        </authorList>
    </citation>
    <scope>NUCLEOTIDE SEQUENCE [LARGE SCALE GENOMIC DNA]</scope>
    <source>
        <strain evidence="5 6">3_1_6</strain>
    </source>
</reference>